<feature type="transmembrane region" description="Helical" evidence="16">
    <location>
        <begin position="589"/>
        <end position="607"/>
    </location>
</feature>
<keyword evidence="7" id="KW-0999">Mitochondrion inner membrane</keyword>
<geneLocation type="mitochondrion" evidence="20"/>
<dbReference type="InterPro" id="IPR001516">
    <property type="entry name" value="Proton_antipo_N"/>
</dbReference>
<evidence type="ECO:0000259" key="17">
    <source>
        <dbReference type="Pfam" id="PF00361"/>
    </source>
</evidence>
<feature type="transmembrane region" description="Helical" evidence="16">
    <location>
        <begin position="369"/>
        <end position="390"/>
    </location>
</feature>
<feature type="transmembrane region" description="Helical" evidence="16">
    <location>
        <begin position="461"/>
        <end position="478"/>
    </location>
</feature>
<dbReference type="EMBL" id="KX087174">
    <property type="protein sequence ID" value="ARF05767.1"/>
    <property type="molecule type" value="Genomic_DNA"/>
</dbReference>
<dbReference type="InterPro" id="IPR010934">
    <property type="entry name" value="NADH_DH_su5_C"/>
</dbReference>
<keyword evidence="12 16" id="KW-0830">Ubiquinone</keyword>
<dbReference type="GO" id="GO:0005743">
    <property type="term" value="C:mitochondrial inner membrane"/>
    <property type="evidence" value="ECO:0007669"/>
    <property type="project" value="UniProtKB-SubCell"/>
</dbReference>
<evidence type="ECO:0000256" key="13">
    <source>
        <dbReference type="ARBA" id="ARBA00023128"/>
    </source>
</evidence>
<dbReference type="NCBIfam" id="TIGR01974">
    <property type="entry name" value="NDH_I_L"/>
    <property type="match status" value="1"/>
</dbReference>
<feature type="transmembrane region" description="Helical" evidence="16">
    <location>
        <begin position="214"/>
        <end position="233"/>
    </location>
</feature>
<evidence type="ECO:0000259" key="19">
    <source>
        <dbReference type="Pfam" id="PF06455"/>
    </source>
</evidence>
<comment type="subcellular location">
    <subcellularLocation>
        <location evidence="1">Mitochondrion inner membrane</location>
        <topology evidence="1">Multi-pass membrane protein</topology>
    </subcellularLocation>
</comment>
<comment type="function">
    <text evidence="16">Core subunit of the mitochondrial membrane respiratory chain NADH dehydrogenase (Complex I) which catalyzes electron transfer from NADH through the respiratory chain, using ubiquinone as an electron acceptor. Essential for the catalytic activity and assembly of complex I.</text>
</comment>
<dbReference type="InterPro" id="IPR018393">
    <property type="entry name" value="NADHpl_OxRdtase_5_subgr"/>
</dbReference>
<evidence type="ECO:0000259" key="18">
    <source>
        <dbReference type="Pfam" id="PF00662"/>
    </source>
</evidence>
<dbReference type="GO" id="GO:0003954">
    <property type="term" value="F:NADH dehydrogenase activity"/>
    <property type="evidence" value="ECO:0007669"/>
    <property type="project" value="TreeGrafter"/>
</dbReference>
<comment type="catalytic activity">
    <reaction evidence="15 16">
        <text>a ubiquinone + NADH + 5 H(+)(in) = a ubiquinol + NAD(+) + 4 H(+)(out)</text>
        <dbReference type="Rhea" id="RHEA:29091"/>
        <dbReference type="Rhea" id="RHEA-COMP:9565"/>
        <dbReference type="Rhea" id="RHEA-COMP:9566"/>
        <dbReference type="ChEBI" id="CHEBI:15378"/>
        <dbReference type="ChEBI" id="CHEBI:16389"/>
        <dbReference type="ChEBI" id="CHEBI:17976"/>
        <dbReference type="ChEBI" id="CHEBI:57540"/>
        <dbReference type="ChEBI" id="CHEBI:57945"/>
        <dbReference type="EC" id="7.1.1.2"/>
    </reaction>
</comment>
<evidence type="ECO:0000256" key="6">
    <source>
        <dbReference type="ARBA" id="ARBA00022692"/>
    </source>
</evidence>
<feature type="transmembrane region" description="Helical" evidence="16">
    <location>
        <begin position="277"/>
        <end position="298"/>
    </location>
</feature>
<feature type="transmembrane region" description="Helical" evidence="16">
    <location>
        <begin position="490"/>
        <end position="508"/>
    </location>
</feature>
<feature type="transmembrane region" description="Helical" evidence="16">
    <location>
        <begin position="143"/>
        <end position="163"/>
    </location>
</feature>
<feature type="transmembrane region" description="Helical" evidence="16">
    <location>
        <begin position="245"/>
        <end position="265"/>
    </location>
</feature>
<feature type="domain" description="NADH-Ubiquinone oxidoreductase (complex I) chain 5 N-terminal" evidence="18">
    <location>
        <begin position="71"/>
        <end position="121"/>
    </location>
</feature>
<evidence type="ECO:0000256" key="15">
    <source>
        <dbReference type="ARBA" id="ARBA00049551"/>
    </source>
</evidence>
<dbReference type="Pfam" id="PF00662">
    <property type="entry name" value="Proton_antipo_N"/>
    <property type="match status" value="1"/>
</dbReference>
<keyword evidence="4 16" id="KW-0813">Transport</keyword>
<dbReference type="GO" id="GO:0042773">
    <property type="term" value="P:ATP synthesis coupled electron transport"/>
    <property type="evidence" value="ECO:0007669"/>
    <property type="project" value="InterPro"/>
</dbReference>
<dbReference type="GO" id="GO:0008137">
    <property type="term" value="F:NADH dehydrogenase (ubiquinone) activity"/>
    <property type="evidence" value="ECO:0007669"/>
    <property type="project" value="UniProtKB-EC"/>
</dbReference>
<evidence type="ECO:0000256" key="9">
    <source>
        <dbReference type="ARBA" id="ARBA00022982"/>
    </source>
</evidence>
<keyword evidence="9" id="KW-0249">Electron transport</keyword>
<dbReference type="PANTHER" id="PTHR42829:SF2">
    <property type="entry name" value="NADH-UBIQUINONE OXIDOREDUCTASE CHAIN 5"/>
    <property type="match status" value="1"/>
</dbReference>
<protein>
    <recommendedName>
        <fullName evidence="3 16">NADH-ubiquinone oxidoreductase chain 5</fullName>
        <ecNumber evidence="2 16">7.1.1.2</ecNumber>
    </recommendedName>
</protein>
<proteinExistence type="inferred from homology"/>
<feature type="domain" description="NADH dehydrogenase subunit 5 C-terminal" evidence="19">
    <location>
        <begin position="426"/>
        <end position="604"/>
    </location>
</feature>
<dbReference type="Pfam" id="PF06455">
    <property type="entry name" value="NADH5_C"/>
    <property type="match status" value="1"/>
</dbReference>
<feature type="transmembrane region" description="Helical" evidence="16">
    <location>
        <begin position="410"/>
        <end position="434"/>
    </location>
</feature>
<evidence type="ECO:0000256" key="14">
    <source>
        <dbReference type="ARBA" id="ARBA00023136"/>
    </source>
</evidence>
<evidence type="ECO:0000256" key="5">
    <source>
        <dbReference type="ARBA" id="ARBA00022660"/>
    </source>
</evidence>
<dbReference type="EC" id="7.1.1.2" evidence="2 16"/>
<sequence>MTNLTMLSTLLLMLSILTYPLLMTLQPKPLSPNWASSYVKTAVTTAFFISLIPLMIFLDQGTESIITNLHWMNIMTFDINISFKFDHYSIIFTPIALYVTWSILEFALWYMHSDPNINRFFKYLLLFLVAMIILVTANNMFQLFIGWEGVGIMSFLLIGWWYGRADANTAALQAVLYNRVGDIGLILTIAWMAMNFNSWEISQIFMTSKYYDMTVPLLGLIIAATGKSAQFGLHPWLPSAMEGPTPVSALLHSSTMVVAGIFLLIRLHPLMESNQLALTTCLCLGALTTLFTAACALTQNDIKKIVAFSTSSQLGLMMVTIGLNQPQLAFLHICTHAFFKAMLFLCSGSIIHSLNDEQDIRKMGGLHKLLPFTSTCLIIGSLALTGTPFLTGFFSKDAIIEALNTSYLNAWALALTLMATSFTAVYSFRVIFYVSMGTPRFSTMLPMNENNPTMINPIKRLAWGSIIAGFIITSNFLPSKTPIMTMSPSLKLAALMVTITGLIIAMALSTFTSSQAKITPTLILHNSSNMLGYFTSIIHRFTPKMTLSMGKQATKFDLQWLELVPKGSSTLQNIISSTFETWNNNIIKIYLTMYMLTTILAITLLMML</sequence>
<name>A0A1W5T185_9TELE</name>
<keyword evidence="6 16" id="KW-0812">Transmembrane</keyword>
<evidence type="ECO:0000256" key="1">
    <source>
        <dbReference type="ARBA" id="ARBA00004448"/>
    </source>
</evidence>
<keyword evidence="11 16" id="KW-0520">NAD</keyword>
<keyword evidence="14 16" id="KW-0472">Membrane</keyword>
<organism evidence="20">
    <name type="scientific">Aphanotorulus emarginatus</name>
    <dbReference type="NCBI Taxonomy" id="164001"/>
    <lineage>
        <taxon>Eukaryota</taxon>
        <taxon>Metazoa</taxon>
        <taxon>Chordata</taxon>
        <taxon>Craniata</taxon>
        <taxon>Vertebrata</taxon>
        <taxon>Euteleostomi</taxon>
        <taxon>Actinopterygii</taxon>
        <taxon>Neopterygii</taxon>
        <taxon>Teleostei</taxon>
        <taxon>Ostariophysi</taxon>
        <taxon>Siluriformes</taxon>
        <taxon>Loricariidae</taxon>
        <taxon>Hypostominae</taxon>
        <taxon>Aphanotorulus</taxon>
    </lineage>
</organism>
<dbReference type="PANTHER" id="PTHR42829">
    <property type="entry name" value="NADH-UBIQUINONE OXIDOREDUCTASE CHAIN 5"/>
    <property type="match status" value="1"/>
</dbReference>
<feature type="transmembrane region" description="Helical" evidence="16">
    <location>
        <begin position="88"/>
        <end position="108"/>
    </location>
</feature>
<feature type="transmembrane region" description="Helical" evidence="16">
    <location>
        <begin position="120"/>
        <end position="137"/>
    </location>
</feature>
<dbReference type="Pfam" id="PF00361">
    <property type="entry name" value="Proton_antipo_M"/>
    <property type="match status" value="1"/>
</dbReference>
<keyword evidence="13 16" id="KW-0496">Mitochondrion</keyword>
<feature type="transmembrane region" description="Helical" evidence="16">
    <location>
        <begin position="6"/>
        <end position="25"/>
    </location>
</feature>
<evidence type="ECO:0000256" key="16">
    <source>
        <dbReference type="RuleBase" id="RU003404"/>
    </source>
</evidence>
<evidence type="ECO:0000256" key="12">
    <source>
        <dbReference type="ARBA" id="ARBA00023075"/>
    </source>
</evidence>
<evidence type="ECO:0000256" key="4">
    <source>
        <dbReference type="ARBA" id="ARBA00022448"/>
    </source>
</evidence>
<dbReference type="AlphaFoldDB" id="A0A1W5T185"/>
<keyword evidence="8" id="KW-1278">Translocase</keyword>
<dbReference type="InterPro" id="IPR003945">
    <property type="entry name" value="NU5C-like"/>
</dbReference>
<feature type="transmembrane region" description="Helical" evidence="16">
    <location>
        <begin position="37"/>
        <end position="58"/>
    </location>
</feature>
<evidence type="ECO:0000256" key="3">
    <source>
        <dbReference type="ARBA" id="ARBA00021096"/>
    </source>
</evidence>
<evidence type="ECO:0000256" key="10">
    <source>
        <dbReference type="ARBA" id="ARBA00022989"/>
    </source>
</evidence>
<comment type="similarity">
    <text evidence="16">Belongs to the complex I subunit 5 family.</text>
</comment>
<feature type="transmembrane region" description="Helical" evidence="16">
    <location>
        <begin position="175"/>
        <end position="194"/>
    </location>
</feature>
<keyword evidence="10 16" id="KW-1133">Transmembrane helix</keyword>
<dbReference type="GO" id="GO:0015990">
    <property type="term" value="P:electron transport coupled proton transport"/>
    <property type="evidence" value="ECO:0007669"/>
    <property type="project" value="TreeGrafter"/>
</dbReference>
<evidence type="ECO:0000256" key="11">
    <source>
        <dbReference type="ARBA" id="ARBA00023027"/>
    </source>
</evidence>
<evidence type="ECO:0000256" key="7">
    <source>
        <dbReference type="ARBA" id="ARBA00022792"/>
    </source>
</evidence>
<evidence type="ECO:0000256" key="8">
    <source>
        <dbReference type="ARBA" id="ARBA00022967"/>
    </source>
</evidence>
<reference evidence="20" key="1">
    <citation type="journal article" date="2017" name="BMC Genomics">
        <title>Reducing the information gap on Loricarioidei (Siluriformes) mitochondrial genomics.</title>
        <authorList>
            <person name="Moreira D.A."/>
            <person name="Buckup P.A."/>
            <person name="Furtado C."/>
            <person name="Val A.L."/>
            <person name="Schama R."/>
            <person name="Parente T.E."/>
        </authorList>
    </citation>
    <scope>NUCLEOTIDE SEQUENCE</scope>
</reference>
<dbReference type="PRINTS" id="PR01434">
    <property type="entry name" value="NADHDHGNASE5"/>
</dbReference>
<keyword evidence="5" id="KW-0679">Respiratory chain</keyword>
<evidence type="ECO:0000313" key="20">
    <source>
        <dbReference type="EMBL" id="ARF05767.1"/>
    </source>
</evidence>
<feature type="domain" description="NADH:quinone oxidoreductase/Mrp antiporter transmembrane" evidence="17">
    <location>
        <begin position="137"/>
        <end position="419"/>
    </location>
</feature>
<accession>A0A1W5T185</accession>
<gene>
    <name evidence="20" type="primary">ND5</name>
</gene>
<dbReference type="InterPro" id="IPR001750">
    <property type="entry name" value="ND/Mrp_TM"/>
</dbReference>
<evidence type="ECO:0000256" key="2">
    <source>
        <dbReference type="ARBA" id="ARBA00012944"/>
    </source>
</evidence>